<name>A0A6J7GEL3_9ZZZZ</name>
<accession>A0A6J7GEL3</accession>
<evidence type="ECO:0000256" key="1">
    <source>
        <dbReference type="SAM" id="MobiDB-lite"/>
    </source>
</evidence>
<dbReference type="EMBL" id="CAFBMK010000038">
    <property type="protein sequence ID" value="CAB4906851.1"/>
    <property type="molecule type" value="Genomic_DNA"/>
</dbReference>
<dbReference type="InterPro" id="IPR024486">
    <property type="entry name" value="DUF2617"/>
</dbReference>
<organism evidence="2">
    <name type="scientific">freshwater metagenome</name>
    <dbReference type="NCBI Taxonomy" id="449393"/>
    <lineage>
        <taxon>unclassified sequences</taxon>
        <taxon>metagenomes</taxon>
        <taxon>ecological metagenomes</taxon>
    </lineage>
</organism>
<evidence type="ECO:0000313" key="2">
    <source>
        <dbReference type="EMBL" id="CAB4906851.1"/>
    </source>
</evidence>
<protein>
    <submittedName>
        <fullName evidence="2">Unannotated protein</fullName>
    </submittedName>
</protein>
<dbReference type="Pfam" id="PF10936">
    <property type="entry name" value="DUF2617"/>
    <property type="match status" value="1"/>
</dbReference>
<feature type="compositionally biased region" description="Low complexity" evidence="1">
    <location>
        <begin position="176"/>
        <end position="192"/>
    </location>
</feature>
<gene>
    <name evidence="2" type="ORF">UFOPK3564_00946</name>
</gene>
<feature type="compositionally biased region" description="Low complexity" evidence="1">
    <location>
        <begin position="203"/>
        <end position="215"/>
    </location>
</feature>
<reference evidence="2" key="1">
    <citation type="submission" date="2020-05" db="EMBL/GenBank/DDBJ databases">
        <authorList>
            <person name="Chiriac C."/>
            <person name="Salcher M."/>
            <person name="Ghai R."/>
            <person name="Kavagutti S V."/>
        </authorList>
    </citation>
    <scope>NUCLEOTIDE SEQUENCE</scope>
</reference>
<proteinExistence type="predicted"/>
<sequence>MRAAIDVPFRDAAASDLAWALEQGGRPPAGLAHVDVVSGPFDLRLHVLGASHAVELVLPDGARVTETVACGIDGGRALEHAPDRVDEHGLRYAFSAHVDAPGTAAVVALADELHRTLAGDPGGIVATFPGAPGAATGLRARPTADGAAWDTWHLYPERGEVVRTRTSVVLAAAVDPSAPDAARDPGATGDADASPDRRRAAADARPAAVAAGVAR</sequence>
<feature type="region of interest" description="Disordered" evidence="1">
    <location>
        <begin position="176"/>
        <end position="215"/>
    </location>
</feature>
<dbReference type="AlphaFoldDB" id="A0A6J7GEL3"/>